<reference evidence="14" key="1">
    <citation type="submission" date="2015-10" db="EMBL/GenBank/DDBJ databases">
        <title>Daphnia magna gene sets from two clonal populations assembled and annotated with EvidentialGene.</title>
        <authorList>
            <person name="Gilbert D."/>
            <person name="Podicheti R."/>
            <person name="Orsini L."/>
            <person name="Colbourne J."/>
            <person name="Pfrender M."/>
        </authorList>
    </citation>
    <scope>NUCLEOTIDE SEQUENCE</scope>
</reference>
<evidence type="ECO:0000256" key="7">
    <source>
        <dbReference type="ARBA" id="ARBA00022792"/>
    </source>
</evidence>
<gene>
    <name evidence="16" type="ORF">OUZ56_031356</name>
</gene>
<dbReference type="EMBL" id="JAOYFB010000005">
    <property type="protein sequence ID" value="KAK4016403.1"/>
    <property type="molecule type" value="Genomic_DNA"/>
</dbReference>
<comment type="function">
    <text evidence="13">Component of the ubiquinol-cytochrome c oxidoreductase, a multisubunit transmembrane complex that is part of the mitochondrial electron transport chain which drives oxidative phosphorylation. The complex plays an important role in the uptake of multiple carbon sources present in different host niches.</text>
</comment>
<keyword evidence="5 13" id="KW-0679">Respiratory chain</keyword>
<dbReference type="OrthoDB" id="6683853at2759"/>
<evidence type="ECO:0000256" key="5">
    <source>
        <dbReference type="ARBA" id="ARBA00022660"/>
    </source>
</evidence>
<evidence type="ECO:0000313" key="14">
    <source>
        <dbReference type="EMBL" id="JAJ19346.1"/>
    </source>
</evidence>
<dbReference type="AlphaFoldDB" id="A0A0P5TBY9"/>
<dbReference type="KEGG" id="dmk:116925936"/>
<reference evidence="15" key="2">
    <citation type="submission" date="2015-10" db="EMBL/GenBank/DDBJ databases">
        <title>EvidentialGene: Evidence-directed Construction of Complete mRNA Transcriptomes without Genomes.</title>
        <authorList>
            <person name="Gilbert D.G."/>
        </authorList>
    </citation>
    <scope>NUCLEOTIDE SEQUENCE</scope>
</reference>
<keyword evidence="17" id="KW-1185">Reference proteome</keyword>
<keyword evidence="11" id="KW-0472">Membrane</keyword>
<dbReference type="CTD" id="39950"/>
<dbReference type="GO" id="GO:0006122">
    <property type="term" value="P:mitochondrial electron transport, ubiquinol to cytochrome c"/>
    <property type="evidence" value="ECO:0007669"/>
    <property type="project" value="UniProtKB-UniRule"/>
</dbReference>
<dbReference type="EMBL" id="GDIP01204056">
    <property type="protein sequence ID" value="JAJ19346.1"/>
    <property type="molecule type" value="Transcribed_RNA"/>
</dbReference>
<comment type="similarity">
    <text evidence="2 13">Belongs to the UQCRQ/QCR8 family.</text>
</comment>
<keyword evidence="6" id="KW-0812">Transmembrane</keyword>
<keyword evidence="8 13" id="KW-0249">Electron transport</keyword>
<name>A0A0P5TBY9_9CRUS</name>
<proteinExistence type="inferred from homology"/>
<protein>
    <recommendedName>
        <fullName evidence="3 13">Cytochrome b-c1 complex subunit 8</fullName>
    </recommendedName>
    <alternativeName>
        <fullName evidence="13">Complex III subunit 8</fullName>
    </alternativeName>
</protein>
<evidence type="ECO:0000256" key="2">
    <source>
        <dbReference type="ARBA" id="ARBA00007668"/>
    </source>
</evidence>
<keyword evidence="4 13" id="KW-0813">Transport</keyword>
<evidence type="ECO:0000256" key="1">
    <source>
        <dbReference type="ARBA" id="ARBA00004434"/>
    </source>
</evidence>
<dbReference type="FunFam" id="1.20.5.210:FF:000001">
    <property type="entry name" value="Cytochrome b-c1 complex subunit 8"/>
    <property type="match status" value="1"/>
</dbReference>
<comment type="subunit">
    <text evidence="12 13">Component of the ubiquinol-cytochrome c oxidoreductase (cytochrome b-c1 complex, complex III, CIII), a multisubunit enzyme composed of 11 subunits. The complex is composed of 3 respiratory subunits cytochrome b, cytochrome c1 and Rieske protein UQCRFS1, 2 core protein subunits UQCRC1/QCR1 and UQCRC2/QCR2, and 6 low-molecular weight protein subunits UQCRH/QCR6, UQCRB/QCR7, UQCRQ/QCR8, UQCR10/QCR9, UQCR11/QCR10 and subunit 9, the cleavage product of Rieske protein UQCRFS1. The complex exists as an obligatory dimer and forms supercomplexes (SCs) in the inner mitochondrial membrane with NADH-ubiquinone oxidoreductase (complex I, CI) and cytochrome c oxidase (complex IV, CIV), resulting in different assemblies (supercomplex SCI(1)III(2)IV(1) and megacomplex MCI(2)III(2)IV(2)). Interacts with UQCC6.</text>
</comment>
<dbReference type="PANTHER" id="PTHR12119">
    <property type="entry name" value="UBIQUINOL-CYTOCHROME C REDUCTASE COMPLEX UBIQUINONE-BINDING PROTEIN QP-C"/>
    <property type="match status" value="1"/>
</dbReference>
<keyword evidence="9" id="KW-1133">Transmembrane helix</keyword>
<evidence type="ECO:0000256" key="3">
    <source>
        <dbReference type="ARBA" id="ARBA00016324"/>
    </source>
</evidence>
<reference evidence="16 17" key="4">
    <citation type="journal article" date="2023" name="Nucleic Acids Res.">
        <title>The hologenome of Daphnia magna reveals possible DNA methylation and microbiome-mediated evolution of the host genome.</title>
        <authorList>
            <person name="Chaturvedi A."/>
            <person name="Li X."/>
            <person name="Dhandapani V."/>
            <person name="Marshall H."/>
            <person name="Kissane S."/>
            <person name="Cuenca-Cambronero M."/>
            <person name="Asole G."/>
            <person name="Calvet F."/>
            <person name="Ruiz-Romero M."/>
            <person name="Marangio P."/>
            <person name="Guigo R."/>
            <person name="Rago D."/>
            <person name="Mirbahai L."/>
            <person name="Eastwood N."/>
            <person name="Colbourne J.K."/>
            <person name="Zhou J."/>
            <person name="Mallon E."/>
            <person name="Orsini L."/>
        </authorList>
    </citation>
    <scope>NUCLEOTIDE SEQUENCE [LARGE SCALE GENOMIC DNA]</scope>
    <source>
        <strain evidence="16">LRV0_1</strain>
    </source>
</reference>
<evidence type="ECO:0000313" key="15">
    <source>
        <dbReference type="EMBL" id="JAN22411.1"/>
    </source>
</evidence>
<dbReference type="InterPro" id="IPR004205">
    <property type="entry name" value="Cyt_bc1_su8"/>
</dbReference>
<evidence type="ECO:0000256" key="11">
    <source>
        <dbReference type="ARBA" id="ARBA00023136"/>
    </source>
</evidence>
<dbReference type="Proteomes" id="UP001234178">
    <property type="component" value="Unassembled WGS sequence"/>
</dbReference>
<evidence type="ECO:0000256" key="6">
    <source>
        <dbReference type="ARBA" id="ARBA00022692"/>
    </source>
</evidence>
<accession>A0A0P5TBY9</accession>
<keyword evidence="10 13" id="KW-0496">Mitochondrion</keyword>
<evidence type="ECO:0000256" key="10">
    <source>
        <dbReference type="ARBA" id="ARBA00023128"/>
    </source>
</evidence>
<reference evidence="14" key="3">
    <citation type="submission" date="2015-10" db="EMBL/GenBank/DDBJ databases">
        <authorList>
            <person name="Gilbert D.G."/>
        </authorList>
    </citation>
    <scope>NUCLEOTIDE SEQUENCE</scope>
</reference>
<dbReference type="EMBL" id="GDIQ01072326">
    <property type="protein sequence ID" value="JAN22411.1"/>
    <property type="molecule type" value="Transcribed_RNA"/>
</dbReference>
<evidence type="ECO:0000256" key="4">
    <source>
        <dbReference type="ARBA" id="ARBA00022448"/>
    </source>
</evidence>
<evidence type="ECO:0000313" key="16">
    <source>
        <dbReference type="EMBL" id="KAK4016403.1"/>
    </source>
</evidence>
<comment type="subcellular location">
    <subcellularLocation>
        <location evidence="1 13">Mitochondrion inner membrane</location>
        <topology evidence="1 13">Single-pass membrane protein</topology>
    </subcellularLocation>
</comment>
<sequence>MGKHFGELAKLRGIIQFRLSPHEQRAFAGAITQGIPNIFRRIWSELFIVGVPLGLCYMVYDQTEKEHTRLLRKNPADFEHEK</sequence>
<dbReference type="Gene3D" id="1.20.5.210">
    <property type="entry name" value="Cytochrome b-c1 complex subunit 8"/>
    <property type="match status" value="1"/>
</dbReference>
<keyword evidence="7 13" id="KW-0999">Mitochondrion inner membrane</keyword>
<dbReference type="GO" id="GO:0005743">
    <property type="term" value="C:mitochondrial inner membrane"/>
    <property type="evidence" value="ECO:0007669"/>
    <property type="project" value="UniProtKB-SubCell"/>
</dbReference>
<evidence type="ECO:0000256" key="9">
    <source>
        <dbReference type="ARBA" id="ARBA00022989"/>
    </source>
</evidence>
<dbReference type="InterPro" id="IPR036642">
    <property type="entry name" value="Cyt_bc1_su8_sf"/>
</dbReference>
<evidence type="ECO:0000313" key="17">
    <source>
        <dbReference type="Proteomes" id="UP001234178"/>
    </source>
</evidence>
<organism evidence="14">
    <name type="scientific">Daphnia magna</name>
    <dbReference type="NCBI Taxonomy" id="35525"/>
    <lineage>
        <taxon>Eukaryota</taxon>
        <taxon>Metazoa</taxon>
        <taxon>Ecdysozoa</taxon>
        <taxon>Arthropoda</taxon>
        <taxon>Crustacea</taxon>
        <taxon>Branchiopoda</taxon>
        <taxon>Diplostraca</taxon>
        <taxon>Cladocera</taxon>
        <taxon>Anomopoda</taxon>
        <taxon>Daphniidae</taxon>
        <taxon>Daphnia</taxon>
    </lineage>
</organism>
<evidence type="ECO:0000256" key="8">
    <source>
        <dbReference type="ARBA" id="ARBA00022982"/>
    </source>
</evidence>
<dbReference type="Pfam" id="PF02939">
    <property type="entry name" value="UcrQ"/>
    <property type="match status" value="1"/>
</dbReference>
<evidence type="ECO:0000256" key="12">
    <source>
        <dbReference type="ARBA" id="ARBA00047105"/>
    </source>
</evidence>
<dbReference type="PANTHER" id="PTHR12119:SF2">
    <property type="entry name" value="CYTOCHROME B-C1 COMPLEX SUBUNIT 8"/>
    <property type="match status" value="1"/>
</dbReference>
<dbReference type="SUPFAM" id="SSF81508">
    <property type="entry name" value="Ubiquinone-binding protein QP-C of cytochrome bc1 complex (Ubiquinol-cytochrome c reductase)"/>
    <property type="match status" value="1"/>
</dbReference>
<evidence type="ECO:0000256" key="13">
    <source>
        <dbReference type="RuleBase" id="RU368118"/>
    </source>
</evidence>
<dbReference type="GO" id="GO:0045275">
    <property type="term" value="C:respiratory chain complex III"/>
    <property type="evidence" value="ECO:0007669"/>
    <property type="project" value="UniProtKB-UniRule"/>
</dbReference>